<dbReference type="RefSeq" id="WP_235130444.1">
    <property type="nucleotide sequence ID" value="NZ_JACSGT010000001.1"/>
</dbReference>
<evidence type="ECO:0000313" key="3">
    <source>
        <dbReference type="Proteomes" id="UP001430374"/>
    </source>
</evidence>
<keyword evidence="3" id="KW-1185">Reference proteome</keyword>
<dbReference type="EMBL" id="JACSGT010000001">
    <property type="protein sequence ID" value="MCF2218738.1"/>
    <property type="molecule type" value="Genomic_DNA"/>
</dbReference>
<proteinExistence type="predicted"/>
<sequence>MKIPVHIAQKILQLSKGDTLNSSVARHTVIDELIEERIVERTGRIQKKLQLVNRNALLLFLQNKYGINDLEKYVEISSKNNVQRSDLVEVSSYSKLKNIRTFKGFLINSYVPTNVILNGNEITMNFTEGIFQFIYDFENFIPNENATIIGIENAENFRWIAKQKYLFEDIEPLFVSRYPQSQSKDLVKWLQSIPNNYLHFGDFDFAGIGIYLNEFKKHLLDKATFFIPENIEKLVVKHGNKTNYDRQKINFKIENISEEKLIKLVKNLHQYKCGLEQEIFIKKL</sequence>
<comment type="caution">
    <text evidence="2">The sequence shown here is derived from an EMBL/GenBank/DDBJ whole genome shotgun (WGS) entry which is preliminary data.</text>
</comment>
<evidence type="ECO:0000259" key="1">
    <source>
        <dbReference type="Pfam" id="PF23947"/>
    </source>
</evidence>
<reference evidence="2" key="1">
    <citation type="submission" date="2021-08" db="EMBL/GenBank/DDBJ databases">
        <title>Complete genome sequence of Chryseobacterium sp strain PS-8.</title>
        <authorList>
            <person name="Das S.K."/>
        </authorList>
    </citation>
    <scope>NUCLEOTIDE SEQUENCE</scope>
    <source>
        <strain evidence="2">PS-8</strain>
    </source>
</reference>
<organism evidence="2 3">
    <name type="scientific">Chryseobacterium indicum</name>
    <dbReference type="NCBI Taxonomy" id="2766954"/>
    <lineage>
        <taxon>Bacteria</taxon>
        <taxon>Pseudomonadati</taxon>
        <taxon>Bacteroidota</taxon>
        <taxon>Flavobacteriia</taxon>
        <taxon>Flavobacteriales</taxon>
        <taxon>Weeksellaceae</taxon>
        <taxon>Chryseobacterium group</taxon>
        <taxon>Chryseobacterium</taxon>
    </lineage>
</organism>
<protein>
    <recommendedName>
        <fullName evidence="1">DUF7281 domain-containing protein</fullName>
    </recommendedName>
</protein>
<feature type="domain" description="DUF7281" evidence="1">
    <location>
        <begin position="146"/>
        <end position="281"/>
    </location>
</feature>
<evidence type="ECO:0000313" key="2">
    <source>
        <dbReference type="EMBL" id="MCF2218738.1"/>
    </source>
</evidence>
<dbReference type="Pfam" id="PF23947">
    <property type="entry name" value="DUF7281"/>
    <property type="match status" value="1"/>
</dbReference>
<dbReference type="Proteomes" id="UP001430374">
    <property type="component" value="Unassembled WGS sequence"/>
</dbReference>
<gene>
    <name evidence="2" type="ORF">H9Q08_05420</name>
</gene>
<name>A0ABS9C3C9_9FLAO</name>
<dbReference type="InterPro" id="IPR055705">
    <property type="entry name" value="DUF7281"/>
</dbReference>
<accession>A0ABS9C3C9</accession>